<dbReference type="InterPro" id="IPR050346">
    <property type="entry name" value="FMO-like"/>
</dbReference>
<proteinExistence type="inferred from homology"/>
<keyword evidence="4" id="KW-0521">NADP</keyword>
<comment type="caution">
    <text evidence="6">The sequence shown here is derived from an EMBL/GenBank/DDBJ whole genome shotgun (WGS) entry which is preliminary data.</text>
</comment>
<keyword evidence="7" id="KW-1185">Reference proteome</keyword>
<dbReference type="InterPro" id="IPR036188">
    <property type="entry name" value="FAD/NAD-bd_sf"/>
</dbReference>
<dbReference type="Gene3D" id="3.50.50.60">
    <property type="entry name" value="FAD/NAD(P)-binding domain"/>
    <property type="match status" value="2"/>
</dbReference>
<accession>A0ABR4LCK4</accession>
<evidence type="ECO:0000256" key="4">
    <source>
        <dbReference type="ARBA" id="ARBA00022857"/>
    </source>
</evidence>
<dbReference type="GeneID" id="98146758"/>
<comment type="similarity">
    <text evidence="1">Belongs to the FMO family.</text>
</comment>
<evidence type="ECO:0000256" key="3">
    <source>
        <dbReference type="ARBA" id="ARBA00022827"/>
    </source>
</evidence>
<evidence type="ECO:0000256" key="5">
    <source>
        <dbReference type="ARBA" id="ARBA00023002"/>
    </source>
</evidence>
<keyword evidence="3" id="KW-0274">FAD</keyword>
<reference evidence="6 7" key="1">
    <citation type="submission" date="2024-07" db="EMBL/GenBank/DDBJ databases">
        <title>Section-level genome sequencing and comparative genomics of Aspergillus sections Usti and Cavernicolus.</title>
        <authorList>
            <consortium name="Lawrence Berkeley National Laboratory"/>
            <person name="Nybo J.L."/>
            <person name="Vesth T.C."/>
            <person name="Theobald S."/>
            <person name="Frisvad J.C."/>
            <person name="Larsen T.O."/>
            <person name="Kjaerboelling I."/>
            <person name="Rothschild-Mancinelli K."/>
            <person name="Lyhne E.K."/>
            <person name="Kogle M.E."/>
            <person name="Barry K."/>
            <person name="Clum A."/>
            <person name="Na H."/>
            <person name="Ledsgaard L."/>
            <person name="Lin J."/>
            <person name="Lipzen A."/>
            <person name="Kuo A."/>
            <person name="Riley R."/>
            <person name="Mondo S."/>
            <person name="Labutti K."/>
            <person name="Haridas S."/>
            <person name="Pangalinan J."/>
            <person name="Salamov A.A."/>
            <person name="Simmons B.A."/>
            <person name="Magnuson J.K."/>
            <person name="Chen J."/>
            <person name="Drula E."/>
            <person name="Henrissat B."/>
            <person name="Wiebenga A."/>
            <person name="Lubbers R.J."/>
            <person name="Gomes A.C."/>
            <person name="Macurrencykelacurrency M.R."/>
            <person name="Stajich J."/>
            <person name="Grigoriev I.V."/>
            <person name="Mortensen U.H."/>
            <person name="De Vries R.P."/>
            <person name="Baker S.E."/>
            <person name="Andersen M.R."/>
        </authorList>
    </citation>
    <scope>NUCLEOTIDE SEQUENCE [LARGE SCALE GENOMIC DNA]</scope>
    <source>
        <strain evidence="6 7">CBS 449.75</strain>
    </source>
</reference>
<evidence type="ECO:0000256" key="1">
    <source>
        <dbReference type="ARBA" id="ARBA00009183"/>
    </source>
</evidence>
<dbReference type="RefSeq" id="XP_070881263.1">
    <property type="nucleotide sequence ID" value="XM_071031686.1"/>
</dbReference>
<protein>
    <recommendedName>
        <fullName evidence="8">Dimethylaniline monooxygenase</fullName>
    </recommendedName>
</protein>
<dbReference type="InterPro" id="IPR000960">
    <property type="entry name" value="Flavin_mOase"/>
</dbReference>
<sequence length="474" mass="52703">MARYPSVAVIGTGPSGISTVKALIDENAFSRIRVFERRDRPGGLWHYDPIPDAFPIPSRPAKTRPEIPGTLPTFTDPVTEDLTARTGIHDALDSNVGAHAMSFTHTPFPEVNSAVSVRQLGRGNPSRPFRVVQAYLEDLLRPYLGLVAFRTTVERVEKVGDKWRVTLRQGGHYHRDRPAEYWWAEEFDAVVVASGHYNVPLIPEIEGLGGAFDAYPGVFEHSKSFRHANDYVDKRVVVVGGNISSADLIADLHAVVRGSLYLSQRGSNEALHNAFTLPGVEVKTTIARVAPGLTGVDVTFSDGSSIENIDKIVFATGYKLSYPFLVPDPVTPSNRVSGLYQHIFKIGDPSLAFVGQVRGALSFRVYEYQAVAVARYFANHNAKPLPSPREQDIWETERLKYKGPTSLFHEIKPDFKEYFEYLREFAGPPAEGTTAYALPVYQDKWAELGFAVLQLKGKYWQRIKAGGPEMRAKL</sequence>
<dbReference type="InterPro" id="IPR020946">
    <property type="entry name" value="Flavin_mOase-like"/>
</dbReference>
<evidence type="ECO:0000256" key="2">
    <source>
        <dbReference type="ARBA" id="ARBA00022630"/>
    </source>
</evidence>
<dbReference type="Pfam" id="PF00743">
    <property type="entry name" value="FMO-like"/>
    <property type="match status" value="2"/>
</dbReference>
<dbReference type="PANTHER" id="PTHR23023">
    <property type="entry name" value="DIMETHYLANILINE MONOOXYGENASE"/>
    <property type="match status" value="1"/>
</dbReference>
<dbReference type="EMBL" id="JBFXLQ010000070">
    <property type="protein sequence ID" value="KAL2862284.1"/>
    <property type="molecule type" value="Genomic_DNA"/>
</dbReference>
<dbReference type="SUPFAM" id="SSF51905">
    <property type="entry name" value="FAD/NAD(P)-binding domain"/>
    <property type="match status" value="2"/>
</dbReference>
<evidence type="ECO:0008006" key="8">
    <source>
        <dbReference type="Google" id="ProtNLM"/>
    </source>
</evidence>
<dbReference type="Proteomes" id="UP001610432">
    <property type="component" value="Unassembled WGS sequence"/>
</dbReference>
<keyword evidence="2" id="KW-0285">Flavoprotein</keyword>
<dbReference type="PRINTS" id="PR00419">
    <property type="entry name" value="ADXRDTASE"/>
</dbReference>
<evidence type="ECO:0000313" key="7">
    <source>
        <dbReference type="Proteomes" id="UP001610432"/>
    </source>
</evidence>
<dbReference type="PIRSF" id="PIRSF000332">
    <property type="entry name" value="FMO"/>
    <property type="match status" value="1"/>
</dbReference>
<keyword evidence="5" id="KW-0560">Oxidoreductase</keyword>
<organism evidence="6 7">
    <name type="scientific">Aspergillus lucknowensis</name>
    <dbReference type="NCBI Taxonomy" id="176173"/>
    <lineage>
        <taxon>Eukaryota</taxon>
        <taxon>Fungi</taxon>
        <taxon>Dikarya</taxon>
        <taxon>Ascomycota</taxon>
        <taxon>Pezizomycotina</taxon>
        <taxon>Eurotiomycetes</taxon>
        <taxon>Eurotiomycetidae</taxon>
        <taxon>Eurotiales</taxon>
        <taxon>Aspergillaceae</taxon>
        <taxon>Aspergillus</taxon>
        <taxon>Aspergillus subgen. Nidulantes</taxon>
    </lineage>
</organism>
<gene>
    <name evidence="6" type="ORF">BJX67DRAFT_375397</name>
</gene>
<evidence type="ECO:0000313" key="6">
    <source>
        <dbReference type="EMBL" id="KAL2862284.1"/>
    </source>
</evidence>
<name>A0ABR4LCK4_9EURO</name>